<comment type="similarity">
    <text evidence="1 2">Belongs to the BolA/IbaG family.</text>
</comment>
<evidence type="ECO:0000256" key="2">
    <source>
        <dbReference type="RuleBase" id="RU003860"/>
    </source>
</evidence>
<evidence type="ECO:0000313" key="3">
    <source>
        <dbReference type="EMBL" id="BBO99679.1"/>
    </source>
</evidence>
<dbReference type="PANTHER" id="PTHR46229">
    <property type="entry name" value="BOLA TRANSCRIPTION REGULATOR"/>
    <property type="match status" value="1"/>
</dbReference>
<dbReference type="InterPro" id="IPR050961">
    <property type="entry name" value="BolA/IbaG_stress_morph_reg"/>
</dbReference>
<evidence type="ECO:0000313" key="4">
    <source>
        <dbReference type="Proteomes" id="UP000463939"/>
    </source>
</evidence>
<proteinExistence type="inferred from homology"/>
<reference evidence="4" key="1">
    <citation type="submission" date="2019-11" db="EMBL/GenBank/DDBJ databases">
        <title>Isolation and characterization of a novel species in the genus Sulfuriferula.</title>
        <authorList>
            <person name="Mochizuki J."/>
            <person name="Kojima H."/>
            <person name="Fukui M."/>
        </authorList>
    </citation>
    <scope>NUCLEOTIDE SEQUENCE [LARGE SCALE GENOMIC DNA]</scope>
    <source>
        <strain evidence="4">SGTM</strain>
    </source>
</reference>
<dbReference type="AlphaFoldDB" id="A0A809SG73"/>
<dbReference type="EMBL" id="AP021881">
    <property type="protein sequence ID" value="BBO99679.1"/>
    <property type="molecule type" value="Genomic_DNA"/>
</dbReference>
<dbReference type="Proteomes" id="UP000463939">
    <property type="component" value="Chromosome"/>
</dbReference>
<keyword evidence="4" id="KW-1185">Reference proteome</keyword>
<dbReference type="Pfam" id="PF01722">
    <property type="entry name" value="BolA"/>
    <property type="match status" value="1"/>
</dbReference>
<gene>
    <name evidence="3" type="ORF">SFSGTM_03880</name>
</gene>
<dbReference type="InterPro" id="IPR036065">
    <property type="entry name" value="BolA-like_sf"/>
</dbReference>
<dbReference type="PIRSF" id="PIRSF003113">
    <property type="entry name" value="BolA"/>
    <property type="match status" value="1"/>
</dbReference>
<dbReference type="RefSeq" id="WP_162083696.1">
    <property type="nucleotide sequence ID" value="NZ_AP021881.1"/>
</dbReference>
<evidence type="ECO:0000256" key="1">
    <source>
        <dbReference type="ARBA" id="ARBA00005578"/>
    </source>
</evidence>
<dbReference type="SUPFAM" id="SSF82657">
    <property type="entry name" value="BolA-like"/>
    <property type="match status" value="1"/>
</dbReference>
<organism evidence="3 4">
    <name type="scientific">Sulfuriferula nivalis</name>
    <dbReference type="NCBI Taxonomy" id="2675298"/>
    <lineage>
        <taxon>Bacteria</taxon>
        <taxon>Pseudomonadati</taxon>
        <taxon>Pseudomonadota</taxon>
        <taxon>Betaproteobacteria</taxon>
        <taxon>Nitrosomonadales</taxon>
        <taxon>Sulfuricellaceae</taxon>
        <taxon>Sulfuriferula</taxon>
    </lineage>
</organism>
<sequence>MLTANEIKGYITSGLPCDHVEVLGDDGQHFEAVIVSPQFIGKSKVQQHQLVYKALGDRMQAEIHALAIRTFTPEVWAQSTTH</sequence>
<dbReference type="PANTHER" id="PTHR46229:SF2">
    <property type="entry name" value="BOLA-LIKE PROTEIN 1"/>
    <property type="match status" value="1"/>
</dbReference>
<dbReference type="KEGG" id="sniv:SFSGTM_03880"/>
<dbReference type="Gene3D" id="3.30.300.90">
    <property type="entry name" value="BolA-like"/>
    <property type="match status" value="1"/>
</dbReference>
<dbReference type="InterPro" id="IPR002634">
    <property type="entry name" value="BolA"/>
</dbReference>
<protein>
    <submittedName>
        <fullName evidence="3">BolA family transcriptional regulator</fullName>
    </submittedName>
</protein>
<accession>A0A809SG73</accession>
<name>A0A809SG73_9PROT</name>